<dbReference type="EMBL" id="BMJV01000005">
    <property type="protein sequence ID" value="GGG76349.1"/>
    <property type="molecule type" value="Genomic_DNA"/>
</dbReference>
<dbReference type="GO" id="GO:0046872">
    <property type="term" value="F:metal ion binding"/>
    <property type="evidence" value="ECO:0007669"/>
    <property type="project" value="UniProtKB-KW"/>
</dbReference>
<keyword evidence="3" id="KW-0378">Hydrolase</keyword>
<comment type="similarity">
    <text evidence="5">Belongs to the creatininase superfamily.</text>
</comment>
<dbReference type="GO" id="GO:0016811">
    <property type="term" value="F:hydrolase activity, acting on carbon-nitrogen (but not peptide) bonds, in linear amides"/>
    <property type="evidence" value="ECO:0007669"/>
    <property type="project" value="TreeGrafter"/>
</dbReference>
<keyword evidence="4" id="KW-0862">Zinc</keyword>
<evidence type="ECO:0000313" key="6">
    <source>
        <dbReference type="EMBL" id="GGG76349.1"/>
    </source>
</evidence>
<dbReference type="Gene3D" id="3.40.50.10310">
    <property type="entry name" value="Creatininase"/>
    <property type="match status" value="1"/>
</dbReference>
<dbReference type="RefSeq" id="WP_188790685.1">
    <property type="nucleotide sequence ID" value="NZ_BMJV01000005.1"/>
</dbReference>
<evidence type="ECO:0000256" key="1">
    <source>
        <dbReference type="ARBA" id="ARBA00001947"/>
    </source>
</evidence>
<dbReference type="Proteomes" id="UP000617145">
    <property type="component" value="Unassembled WGS sequence"/>
</dbReference>
<evidence type="ECO:0000256" key="2">
    <source>
        <dbReference type="ARBA" id="ARBA00022723"/>
    </source>
</evidence>
<comment type="caution">
    <text evidence="6">The sequence shown here is derived from an EMBL/GenBank/DDBJ whole genome shotgun (WGS) entry which is preliminary data.</text>
</comment>
<protein>
    <submittedName>
        <fullName evidence="6">Creatininase</fullName>
    </submittedName>
</protein>
<proteinExistence type="inferred from homology"/>
<dbReference type="InterPro" id="IPR024087">
    <property type="entry name" value="Creatininase-like_sf"/>
</dbReference>
<accession>A0A8J2ZKN2</accession>
<keyword evidence="2" id="KW-0479">Metal-binding</keyword>
<name>A0A8J2ZKN2_9RHOB</name>
<dbReference type="AlphaFoldDB" id="A0A8J2ZKN2"/>
<evidence type="ECO:0000256" key="3">
    <source>
        <dbReference type="ARBA" id="ARBA00022801"/>
    </source>
</evidence>
<evidence type="ECO:0000313" key="7">
    <source>
        <dbReference type="Proteomes" id="UP000617145"/>
    </source>
</evidence>
<dbReference type="PANTHER" id="PTHR35005:SF1">
    <property type="entry name" value="2-AMINO-5-FORMYLAMINO-6-RIBOSYLAMINOPYRIMIDIN-4(3H)-ONE 5'-MONOPHOSPHATE DEFORMYLASE"/>
    <property type="match status" value="1"/>
</dbReference>
<comment type="cofactor">
    <cofactor evidence="1">
        <name>Zn(2+)</name>
        <dbReference type="ChEBI" id="CHEBI:29105"/>
    </cofactor>
</comment>
<dbReference type="Pfam" id="PF02633">
    <property type="entry name" value="Creatininase"/>
    <property type="match status" value="1"/>
</dbReference>
<organism evidence="6 7">
    <name type="scientific">Salipiger pallidus</name>
    <dbReference type="NCBI Taxonomy" id="1775170"/>
    <lineage>
        <taxon>Bacteria</taxon>
        <taxon>Pseudomonadati</taxon>
        <taxon>Pseudomonadota</taxon>
        <taxon>Alphaproteobacteria</taxon>
        <taxon>Rhodobacterales</taxon>
        <taxon>Roseobacteraceae</taxon>
        <taxon>Salipiger</taxon>
    </lineage>
</organism>
<evidence type="ECO:0000256" key="5">
    <source>
        <dbReference type="ARBA" id="ARBA00024029"/>
    </source>
</evidence>
<dbReference type="SUPFAM" id="SSF102215">
    <property type="entry name" value="Creatininase"/>
    <property type="match status" value="1"/>
</dbReference>
<sequence length="268" mass="28036">MARLWHSLTRQELAGLRELGALVVIPTGATEQHGDHLPVGCDTLLSAAVAERAAERAGVPVVVAPAVASGFSPHHGAWAGTLSLRLTTYLAVLHDLARSVLDTGFNRVLFVNGHGGNEAPLRSLIGEMVTDGHAVGAVNYFAPSQADWVPMLKGGLDRAGHACEYETALLMALGLVDENAGQGYPPRCTQPWMASDSAGDPITTAGAIWPPVFQPDDCGYYGDPGAADLRNGEAMLEVTVARLAAFYDDFARAPLRTGKTGGMAPLAG</sequence>
<dbReference type="GO" id="GO:0009231">
    <property type="term" value="P:riboflavin biosynthetic process"/>
    <property type="evidence" value="ECO:0007669"/>
    <property type="project" value="TreeGrafter"/>
</dbReference>
<evidence type="ECO:0000256" key="4">
    <source>
        <dbReference type="ARBA" id="ARBA00022833"/>
    </source>
</evidence>
<reference evidence="6" key="1">
    <citation type="journal article" date="2014" name="Int. J. Syst. Evol. Microbiol.">
        <title>Complete genome sequence of Corynebacterium casei LMG S-19264T (=DSM 44701T), isolated from a smear-ripened cheese.</title>
        <authorList>
            <consortium name="US DOE Joint Genome Institute (JGI-PGF)"/>
            <person name="Walter F."/>
            <person name="Albersmeier A."/>
            <person name="Kalinowski J."/>
            <person name="Ruckert C."/>
        </authorList>
    </citation>
    <scope>NUCLEOTIDE SEQUENCE</scope>
    <source>
        <strain evidence="6">CGMCC 1.15762</strain>
    </source>
</reference>
<dbReference type="PANTHER" id="PTHR35005">
    <property type="entry name" value="3-DEHYDRO-SCYLLO-INOSOSE HYDROLASE"/>
    <property type="match status" value="1"/>
</dbReference>
<reference evidence="6" key="2">
    <citation type="submission" date="2020-09" db="EMBL/GenBank/DDBJ databases">
        <authorList>
            <person name="Sun Q."/>
            <person name="Zhou Y."/>
        </authorList>
    </citation>
    <scope>NUCLEOTIDE SEQUENCE</scope>
    <source>
        <strain evidence="6">CGMCC 1.15762</strain>
    </source>
</reference>
<gene>
    <name evidence="6" type="ORF">GCM10011415_26320</name>
</gene>
<keyword evidence="7" id="KW-1185">Reference proteome</keyword>
<dbReference type="InterPro" id="IPR003785">
    <property type="entry name" value="Creatininase/forma_Hydrolase"/>
</dbReference>